<dbReference type="RefSeq" id="YP_010359587.1">
    <property type="nucleotide sequence ID" value="NC_062774.1"/>
</dbReference>
<keyword evidence="3" id="KW-1185">Reference proteome</keyword>
<dbReference type="KEGG" id="vg:75691043"/>
<accession>A0AAE7RWJ6</accession>
<evidence type="ECO:0000313" key="2">
    <source>
        <dbReference type="EMBL" id="QWM90015.1"/>
    </source>
</evidence>
<dbReference type="Proteomes" id="UP000827440">
    <property type="component" value="Segment"/>
</dbReference>
<dbReference type="EMBL" id="MZ130484">
    <property type="protein sequence ID" value="QWM90015.1"/>
    <property type="molecule type" value="Genomic_DNA"/>
</dbReference>
<dbReference type="GeneID" id="75691043"/>
<gene>
    <name evidence="2" type="primary">gp_20560</name>
</gene>
<organism evidence="2 3">
    <name type="scientific">uncultured phage cr54_1</name>
    <dbReference type="NCBI Taxonomy" id="2986398"/>
    <lineage>
        <taxon>Viruses</taxon>
        <taxon>Duplodnaviria</taxon>
        <taxon>Heunggongvirae</taxon>
        <taxon>Uroviricota</taxon>
        <taxon>Caudoviricetes</taxon>
        <taxon>Crassvirales</taxon>
        <taxon>Intestiviridae</taxon>
        <taxon>Churivirinae</taxon>
        <taxon>Jahgtovirus</taxon>
        <taxon>Jahgtovirus intestinalis</taxon>
    </lineage>
</organism>
<name>A0AAE7RWJ6_9CAUD</name>
<feature type="compositionally biased region" description="Polar residues" evidence="1">
    <location>
        <begin position="253"/>
        <end position="267"/>
    </location>
</feature>
<feature type="compositionally biased region" description="Low complexity" evidence="1">
    <location>
        <begin position="268"/>
        <end position="279"/>
    </location>
</feature>
<sequence length="300" mass="33118">MYTTKDIKSITVQSVYLIIIRMNDNKSYIIDAQELINIINKELYLKKCRNLKLDSEVDDDLKAKLDGYEREIRDRMSKSNGKSESNSELRSKFSAGELDTIDKIVDEIEKFKEIIGGKCDQGSDLGAAEAAHLPSSQAPAQALQVVSPTLSPLESKVSDFISNSFSSNSPNSPNPTDNSIDNPIVINIIDSVISTPNSTPNSTPISNSSNTPTISDCINTINTDVNTINTGNNSSNRYYSKVDNNICSSRCNSDNPSISDTTHIKTVNSSSNSDRSTNSTNRFKRFIKTIKSIFKTTRYN</sequence>
<reference evidence="2 3" key="1">
    <citation type="submission" date="2021-04" db="EMBL/GenBank/DDBJ databases">
        <authorList>
            <person name="Shkoporov A.N."/>
            <person name="Stockdale S.R."/>
            <person name="Guerin E."/>
            <person name="Ross R.P."/>
            <person name="Hill C."/>
        </authorList>
    </citation>
    <scope>NUCLEOTIDE SEQUENCE [LARGE SCALE GENOMIC DNA]</scope>
    <source>
        <strain evidence="3">cr54_1</strain>
    </source>
</reference>
<evidence type="ECO:0000313" key="3">
    <source>
        <dbReference type="Proteomes" id="UP000827440"/>
    </source>
</evidence>
<feature type="region of interest" description="Disordered" evidence="1">
    <location>
        <begin position="253"/>
        <end position="279"/>
    </location>
</feature>
<protein>
    <submittedName>
        <fullName evidence="2">Uncharacterized protein</fullName>
    </submittedName>
</protein>
<evidence type="ECO:0000256" key="1">
    <source>
        <dbReference type="SAM" id="MobiDB-lite"/>
    </source>
</evidence>
<proteinExistence type="predicted"/>